<dbReference type="SUPFAM" id="SSF51445">
    <property type="entry name" value="(Trans)glycosidases"/>
    <property type="match status" value="1"/>
</dbReference>
<reference evidence="3" key="1">
    <citation type="submission" date="2023-07" db="EMBL/GenBank/DDBJ databases">
        <authorList>
            <person name="Kim M.K."/>
        </authorList>
    </citation>
    <scope>NUCLEOTIDE SEQUENCE</scope>
    <source>
        <strain evidence="3">ASUV-10-1</strain>
    </source>
</reference>
<feature type="chain" id="PRO_5046313542" evidence="1">
    <location>
        <begin position="18"/>
        <end position="432"/>
    </location>
</feature>
<evidence type="ECO:0000259" key="2">
    <source>
        <dbReference type="Pfam" id="PF02836"/>
    </source>
</evidence>
<evidence type="ECO:0000256" key="1">
    <source>
        <dbReference type="SAM" id="SignalP"/>
    </source>
</evidence>
<feature type="domain" description="Glycoside hydrolase family 2 catalytic" evidence="2">
    <location>
        <begin position="84"/>
        <end position="198"/>
    </location>
</feature>
<evidence type="ECO:0000313" key="4">
    <source>
        <dbReference type="Proteomes" id="UP001176429"/>
    </source>
</evidence>
<accession>A0ABT9B8F7</accession>
<dbReference type="Pfam" id="PF02836">
    <property type="entry name" value="Glyco_hydro_2_C"/>
    <property type="match status" value="1"/>
</dbReference>
<gene>
    <name evidence="3" type="ORF">Q5H93_06915</name>
</gene>
<proteinExistence type="predicted"/>
<dbReference type="Gene3D" id="3.20.20.80">
    <property type="entry name" value="Glycosidases"/>
    <property type="match status" value="1"/>
</dbReference>
<dbReference type="GO" id="GO:0016787">
    <property type="term" value="F:hydrolase activity"/>
    <property type="evidence" value="ECO:0007669"/>
    <property type="project" value="UniProtKB-KW"/>
</dbReference>
<feature type="signal peptide" evidence="1">
    <location>
        <begin position="1"/>
        <end position="17"/>
    </location>
</feature>
<keyword evidence="3" id="KW-0378">Hydrolase</keyword>
<keyword evidence="1" id="KW-0732">Signal</keyword>
<organism evidence="3 4">
    <name type="scientific">Hymenobacter aranciens</name>
    <dbReference type="NCBI Taxonomy" id="3063996"/>
    <lineage>
        <taxon>Bacteria</taxon>
        <taxon>Pseudomonadati</taxon>
        <taxon>Bacteroidota</taxon>
        <taxon>Cytophagia</taxon>
        <taxon>Cytophagales</taxon>
        <taxon>Hymenobacteraceae</taxon>
        <taxon>Hymenobacter</taxon>
    </lineage>
</organism>
<dbReference type="InterPro" id="IPR017853">
    <property type="entry name" value="GH"/>
</dbReference>
<dbReference type="RefSeq" id="WP_305005773.1">
    <property type="nucleotide sequence ID" value="NZ_JAUQSY010000004.1"/>
</dbReference>
<dbReference type="InterPro" id="IPR006103">
    <property type="entry name" value="Glyco_hydro_2_cat"/>
</dbReference>
<dbReference type="Proteomes" id="UP001176429">
    <property type="component" value="Unassembled WGS sequence"/>
</dbReference>
<evidence type="ECO:0000313" key="3">
    <source>
        <dbReference type="EMBL" id="MDO7874457.1"/>
    </source>
</evidence>
<keyword evidence="4" id="KW-1185">Reference proteome</keyword>
<name>A0ABT9B8F7_9BACT</name>
<comment type="caution">
    <text evidence="3">The sequence shown here is derived from an EMBL/GenBank/DDBJ whole genome shotgun (WGS) entry which is preliminary data.</text>
</comment>
<dbReference type="EMBL" id="JAUQSY010000004">
    <property type="protein sequence ID" value="MDO7874457.1"/>
    <property type="molecule type" value="Genomic_DNA"/>
</dbReference>
<sequence length="432" mass="47440">MLKPTLGALLLPLLALATGPATLPAAPAKPVKVELKQEKGRYQLYRAGRPYFVKGAGGGQFPERVKAYGGNSVRTWSTADAPKVLREANANGLTVMMGLDVARERHGFNYDDPTAVAAQLQRVKAEVLKYKDDPAVLLWGIGNELNLEYTNPRVWDAVQDIARMIHEVDPNHPVTTVLAGVGAKEVAYIKQKCTALDFLSINTYAGLATLPADVRSAGWTGPYLVGEWGPTGHWESQQLPWKAAVEETSSQKAAVYRSRYEASVKKDTLTCLGSYVFLWGQKQERTPTWYGIFTEAGEESEVVDLMQYLWTGRWPQNRAPHISELRLDGQLASGVVYLQAGQSYPALASVTDPDKDALTYRWELLPESTDLKTGGDHESRPKALPGLLKQEKSGQPQLQAPAEPGAYRLFVYATDGHGNVATGNVPFFVKEK</sequence>
<protein>
    <submittedName>
        <fullName evidence="3">Glycoside hydrolase family 2 TIM barrel-domain containing protein</fullName>
    </submittedName>
</protein>